<dbReference type="Proteomes" id="UP000215305">
    <property type="component" value="Unassembled WGS sequence"/>
</dbReference>
<evidence type="ECO:0000256" key="1">
    <source>
        <dbReference type="ARBA" id="ARBA00022737"/>
    </source>
</evidence>
<name>A0A397FXY3_ASPTH</name>
<keyword evidence="5" id="KW-1185">Reference proteome</keyword>
<dbReference type="InterPro" id="IPR032675">
    <property type="entry name" value="LRR_dom_sf"/>
</dbReference>
<comment type="caution">
    <text evidence="4">The sequence shown here is derived from an EMBL/GenBank/DDBJ whole genome shotgun (WGS) entry which is preliminary data.</text>
</comment>
<feature type="domain" description="F-box" evidence="3">
    <location>
        <begin position="167"/>
        <end position="214"/>
    </location>
</feature>
<dbReference type="GeneID" id="38124499"/>
<accession>A0A397FXY3</accession>
<keyword evidence="1" id="KW-0677">Repeat</keyword>
<dbReference type="SMART" id="SM00028">
    <property type="entry name" value="TPR"/>
    <property type="match status" value="3"/>
</dbReference>
<organism evidence="4 5">
    <name type="scientific">Aspergillus thermomutatus</name>
    <name type="common">Neosartorya pseudofischeri</name>
    <dbReference type="NCBI Taxonomy" id="41047"/>
    <lineage>
        <taxon>Eukaryota</taxon>
        <taxon>Fungi</taxon>
        <taxon>Dikarya</taxon>
        <taxon>Ascomycota</taxon>
        <taxon>Pezizomycotina</taxon>
        <taxon>Eurotiomycetes</taxon>
        <taxon>Eurotiomycetidae</taxon>
        <taxon>Eurotiales</taxon>
        <taxon>Aspergillaceae</taxon>
        <taxon>Aspergillus</taxon>
        <taxon>Aspergillus subgen. Fumigati</taxon>
    </lineage>
</organism>
<dbReference type="GO" id="GO:0051879">
    <property type="term" value="F:Hsp90 protein binding"/>
    <property type="evidence" value="ECO:0007669"/>
    <property type="project" value="TreeGrafter"/>
</dbReference>
<dbReference type="EMBL" id="NKHU02000398">
    <property type="protein sequence ID" value="RHZ43602.1"/>
    <property type="molecule type" value="Genomic_DNA"/>
</dbReference>
<dbReference type="InterPro" id="IPR019734">
    <property type="entry name" value="TPR_rpt"/>
</dbReference>
<dbReference type="SUPFAM" id="SSF52047">
    <property type="entry name" value="RNI-like"/>
    <property type="match status" value="1"/>
</dbReference>
<dbReference type="PANTHER" id="PTHR22904">
    <property type="entry name" value="TPR REPEAT CONTAINING PROTEIN"/>
    <property type="match status" value="1"/>
</dbReference>
<dbReference type="Gene3D" id="1.20.1280.50">
    <property type="match status" value="1"/>
</dbReference>
<evidence type="ECO:0000313" key="4">
    <source>
        <dbReference type="EMBL" id="RHZ43602.1"/>
    </source>
</evidence>
<dbReference type="RefSeq" id="XP_026609883.1">
    <property type="nucleotide sequence ID" value="XM_026756144.1"/>
</dbReference>
<dbReference type="InterPro" id="IPR011990">
    <property type="entry name" value="TPR-like_helical_dom_sf"/>
</dbReference>
<dbReference type="PROSITE" id="PS50181">
    <property type="entry name" value="FBOX"/>
    <property type="match status" value="1"/>
</dbReference>
<proteinExistence type="predicted"/>
<dbReference type="SUPFAM" id="SSF81383">
    <property type="entry name" value="F-box domain"/>
    <property type="match status" value="1"/>
</dbReference>
<dbReference type="AlphaFoldDB" id="A0A397FXY3"/>
<dbReference type="InterPro" id="IPR001810">
    <property type="entry name" value="F-box_dom"/>
</dbReference>
<dbReference type="Pfam" id="PF12937">
    <property type="entry name" value="F-box-like"/>
    <property type="match status" value="1"/>
</dbReference>
<dbReference type="InterPro" id="IPR036047">
    <property type="entry name" value="F-box-like_dom_sf"/>
</dbReference>
<dbReference type="STRING" id="41047.A0A397FXY3"/>
<reference evidence="4" key="1">
    <citation type="submission" date="2018-08" db="EMBL/GenBank/DDBJ databases">
        <title>Draft genome sequence of azole-resistant Aspergillus thermomutatus (Neosartorya pseudofischeri) strain HMR AF 39, isolated from a human nasal aspirate.</title>
        <authorList>
            <person name="Parent-Michaud M."/>
            <person name="Dufresne P.J."/>
            <person name="Fournier E."/>
            <person name="Martineau C."/>
            <person name="Moreira S."/>
            <person name="Perkins V."/>
            <person name="De Repentigny L."/>
            <person name="Dufresne S.F."/>
        </authorList>
    </citation>
    <scope>NUCLEOTIDE SEQUENCE [LARGE SCALE GENOMIC DNA]</scope>
    <source>
        <strain evidence="4">HMR AF 39</strain>
    </source>
</reference>
<keyword evidence="2" id="KW-0802">TPR repeat</keyword>
<evidence type="ECO:0000313" key="5">
    <source>
        <dbReference type="Proteomes" id="UP000215305"/>
    </source>
</evidence>
<protein>
    <recommendedName>
        <fullName evidence="3">F-box domain-containing protein</fullName>
    </recommendedName>
</protein>
<evidence type="ECO:0000256" key="2">
    <source>
        <dbReference type="ARBA" id="ARBA00022803"/>
    </source>
</evidence>
<gene>
    <name evidence="4" type="ORF">CDV56_102525</name>
</gene>
<dbReference type="PANTHER" id="PTHR22904:SF523">
    <property type="entry name" value="STRESS-INDUCED-PHOSPHOPROTEIN 1"/>
    <property type="match status" value="1"/>
</dbReference>
<dbReference type="Gene3D" id="1.25.40.10">
    <property type="entry name" value="Tetratricopeptide repeat domain"/>
    <property type="match status" value="1"/>
</dbReference>
<dbReference type="OrthoDB" id="629492at2759"/>
<evidence type="ECO:0000259" key="3">
    <source>
        <dbReference type="PROSITE" id="PS50181"/>
    </source>
</evidence>
<dbReference type="SUPFAM" id="SSF48452">
    <property type="entry name" value="TPR-like"/>
    <property type="match status" value="1"/>
</dbReference>
<dbReference type="VEuPathDB" id="FungiDB:CDV56_102525"/>
<sequence>MPTRTFGCQVDSRFSLPRQAVWEVDFSGKMVVSRDSGLSEAAALLQQNGQKLYQQGNFQAALEAFTETLKTGHGDVVCIYDNRAATYTKLAKYDLALRDARAMIKTDKLDARGYLRCAKVLLSDGKPDKALDVYAYALKTLPACNPRRQLVEQLHDKLWSKVHAKCHDPFSVLPLEVAIMIVNHFDFKQLVAILRVSKKWDQFLSSIRRLWMRIDLSDARGKVHWPSVRAYIRRSKAMLTHAVVKNISTPSTHRVLEFFSRCPNLEHLEIWAQSKSDVLYDLYKSSKRLKTLIISGYTSVPQEAIGKFLQALPLLERLEVHDAKPSNLARVEWPEKLPSLKSITLGAMVAASAPDVQASALDLPKQGLSTCLPNLEELRLSWNPRIFTPYHLSFDVNELSRLRRLDLSGVYVGAEFGLPSSLEYLRIRGGTGLVGGALVQREFPFAYEEPFELPNLHTLILSDVPWATGFTVQHFCSIAKAPLKVLHLDSCFRITGAQISELVRMDSLSDLQELNVSHIAGTDDKVAAVIMSALSSLKVVHLSYTRISGCAIKAFADARSSDDSVAKVQRIYAKFCDEVSSDAVAYGRARGVEIIA</sequence>
<dbReference type="Gene3D" id="3.80.10.10">
    <property type="entry name" value="Ribonuclease Inhibitor"/>
    <property type="match status" value="1"/>
</dbReference>